<protein>
    <recommendedName>
        <fullName evidence="3">DUF4393 domain-containing protein</fullName>
    </recommendedName>
</protein>
<evidence type="ECO:0000313" key="1">
    <source>
        <dbReference type="EMBL" id="GGL75278.1"/>
    </source>
</evidence>
<dbReference type="RefSeq" id="WP_188969952.1">
    <property type="nucleotide sequence ID" value="NZ_BMOL01000004.1"/>
</dbReference>
<accession>A0ABQ2G542</accession>
<organism evidence="1 2">
    <name type="scientific">Deinococcus aerolatus</name>
    <dbReference type="NCBI Taxonomy" id="522487"/>
    <lineage>
        <taxon>Bacteria</taxon>
        <taxon>Thermotogati</taxon>
        <taxon>Deinococcota</taxon>
        <taxon>Deinococci</taxon>
        <taxon>Deinococcales</taxon>
        <taxon>Deinococcaceae</taxon>
        <taxon>Deinococcus</taxon>
    </lineage>
</organism>
<proteinExistence type="predicted"/>
<dbReference type="InterPro" id="IPR025506">
    <property type="entry name" value="Abi_alpha"/>
</dbReference>
<gene>
    <name evidence="1" type="ORF">GCM10010840_11750</name>
</gene>
<dbReference type="EMBL" id="BMOL01000004">
    <property type="protein sequence ID" value="GGL75278.1"/>
    <property type="molecule type" value="Genomic_DNA"/>
</dbReference>
<keyword evidence="2" id="KW-1185">Reference proteome</keyword>
<evidence type="ECO:0008006" key="3">
    <source>
        <dbReference type="Google" id="ProtNLM"/>
    </source>
</evidence>
<sequence>MPEDNSTPNNPVSALIDKLVGPVYDDLLKPAIQEVGKGVGGLASYYMHGWQAQGAIARANLNLLQATLEPKLEAIPEEQRIPVDPAILVPVLQASSYAAQHEDIREMFANLLASAANADKAKSFHSSFVEVVRQLSPLDARILRSFTTRMRSYIPAVKIVARIDNSETDTLLHFTDLNDMDEDLKEIELAIENLSRLGIVKISYERWLIKDEEYIPMINLLKSANAEIDDARYSPPRVSASFTESDKIIPGFYQPGIISLTPFGDALKLACI</sequence>
<name>A0ABQ2G542_9DEIO</name>
<comment type="caution">
    <text evidence="1">The sequence shown here is derived from an EMBL/GenBank/DDBJ whole genome shotgun (WGS) entry which is preliminary data.</text>
</comment>
<evidence type="ECO:0000313" key="2">
    <source>
        <dbReference type="Proteomes" id="UP000639973"/>
    </source>
</evidence>
<dbReference type="Proteomes" id="UP000639973">
    <property type="component" value="Unassembled WGS sequence"/>
</dbReference>
<dbReference type="Pfam" id="PF14337">
    <property type="entry name" value="Abi_alpha"/>
    <property type="match status" value="1"/>
</dbReference>
<reference evidence="2" key="1">
    <citation type="journal article" date="2019" name="Int. J. Syst. Evol. Microbiol.">
        <title>The Global Catalogue of Microorganisms (GCM) 10K type strain sequencing project: providing services to taxonomists for standard genome sequencing and annotation.</title>
        <authorList>
            <consortium name="The Broad Institute Genomics Platform"/>
            <consortium name="The Broad Institute Genome Sequencing Center for Infectious Disease"/>
            <person name="Wu L."/>
            <person name="Ma J."/>
        </authorList>
    </citation>
    <scope>NUCLEOTIDE SEQUENCE [LARGE SCALE GENOMIC DNA]</scope>
    <source>
        <strain evidence="2">JCM 15442</strain>
    </source>
</reference>
<dbReference type="Gene3D" id="3.30.110.190">
    <property type="match status" value="1"/>
</dbReference>